<proteinExistence type="predicted"/>
<gene>
    <name evidence="2" type="ORF">DM02DRAFT_634799</name>
</gene>
<feature type="region of interest" description="Disordered" evidence="1">
    <location>
        <begin position="96"/>
        <end position="138"/>
    </location>
</feature>
<evidence type="ECO:0000313" key="3">
    <source>
        <dbReference type="Proteomes" id="UP000244855"/>
    </source>
</evidence>
<sequence>MFLAVVTKRVTGFEYPSDRGIRTVQGILDLLLCIICGLPMVLARPQEAVDQGAMRLQRRPTASALHRRTPTTITRILFLPPFRRLPWAGQLDGCAEHSKPLPPIKSEKWSPQPFPSSGAESGGEGDHPTRQRPRNQQI</sequence>
<keyword evidence="3" id="KW-1185">Reference proteome</keyword>
<evidence type="ECO:0000313" key="2">
    <source>
        <dbReference type="EMBL" id="PVH93157.1"/>
    </source>
</evidence>
<reference evidence="2 3" key="1">
    <citation type="journal article" date="2018" name="Sci. Rep.">
        <title>Comparative genomics provides insights into the lifestyle and reveals functional heterogeneity of dark septate endophytic fungi.</title>
        <authorList>
            <person name="Knapp D.G."/>
            <person name="Nemeth J.B."/>
            <person name="Barry K."/>
            <person name="Hainaut M."/>
            <person name="Henrissat B."/>
            <person name="Johnson J."/>
            <person name="Kuo A."/>
            <person name="Lim J.H.P."/>
            <person name="Lipzen A."/>
            <person name="Nolan M."/>
            <person name="Ohm R.A."/>
            <person name="Tamas L."/>
            <person name="Grigoriev I.V."/>
            <person name="Spatafora J.W."/>
            <person name="Nagy L.G."/>
            <person name="Kovacs G.M."/>
        </authorList>
    </citation>
    <scope>NUCLEOTIDE SEQUENCE [LARGE SCALE GENOMIC DNA]</scope>
    <source>
        <strain evidence="2 3">DSE2036</strain>
    </source>
</reference>
<dbReference type="Proteomes" id="UP000244855">
    <property type="component" value="Unassembled WGS sequence"/>
</dbReference>
<evidence type="ECO:0000256" key="1">
    <source>
        <dbReference type="SAM" id="MobiDB-lite"/>
    </source>
</evidence>
<accession>A0A2V1D535</accession>
<organism evidence="2 3">
    <name type="scientific">Periconia macrospinosa</name>
    <dbReference type="NCBI Taxonomy" id="97972"/>
    <lineage>
        <taxon>Eukaryota</taxon>
        <taxon>Fungi</taxon>
        <taxon>Dikarya</taxon>
        <taxon>Ascomycota</taxon>
        <taxon>Pezizomycotina</taxon>
        <taxon>Dothideomycetes</taxon>
        <taxon>Pleosporomycetidae</taxon>
        <taxon>Pleosporales</taxon>
        <taxon>Massarineae</taxon>
        <taxon>Periconiaceae</taxon>
        <taxon>Periconia</taxon>
    </lineage>
</organism>
<dbReference type="AlphaFoldDB" id="A0A2V1D535"/>
<protein>
    <submittedName>
        <fullName evidence="2">Uncharacterized protein</fullName>
    </submittedName>
</protein>
<name>A0A2V1D535_9PLEO</name>
<dbReference type="EMBL" id="KZ805611">
    <property type="protein sequence ID" value="PVH93157.1"/>
    <property type="molecule type" value="Genomic_DNA"/>
</dbReference>